<keyword evidence="9" id="KW-1185">Reference proteome</keyword>
<comment type="similarity">
    <text evidence="1">Belongs to the TRAFAC class TrmE-Era-EngA-EngB-Septin-like GTPase superfamily. Era GTPase family.</text>
</comment>
<evidence type="ECO:0000259" key="7">
    <source>
        <dbReference type="Pfam" id="PF07650"/>
    </source>
</evidence>
<evidence type="ECO:0000256" key="5">
    <source>
        <dbReference type="SAM" id="MobiDB-lite"/>
    </source>
</evidence>
<evidence type="ECO:0000256" key="4">
    <source>
        <dbReference type="ARBA" id="ARBA00023134"/>
    </source>
</evidence>
<dbReference type="Gene3D" id="3.30.300.20">
    <property type="match status" value="1"/>
</dbReference>
<keyword evidence="4" id="KW-0342">GTP-binding</keyword>
<dbReference type="HAMAP" id="MF_00367">
    <property type="entry name" value="GTPase_Era"/>
    <property type="match status" value="1"/>
</dbReference>
<keyword evidence="2" id="KW-0547">Nucleotide-binding</keyword>
<evidence type="ECO:0000313" key="8">
    <source>
        <dbReference type="EMBL" id="KAG2184271.1"/>
    </source>
</evidence>
<protein>
    <recommendedName>
        <fullName evidence="10">GTPase Era</fullName>
    </recommendedName>
</protein>
<dbReference type="InterPro" id="IPR027417">
    <property type="entry name" value="P-loop_NTPase"/>
</dbReference>
<dbReference type="Proteomes" id="UP000612746">
    <property type="component" value="Unassembled WGS sequence"/>
</dbReference>
<proteinExistence type="inferred from homology"/>
<feature type="compositionally biased region" description="Basic and acidic residues" evidence="5">
    <location>
        <begin position="18"/>
        <end position="36"/>
    </location>
</feature>
<dbReference type="InterPro" id="IPR006073">
    <property type="entry name" value="GTP-bd"/>
</dbReference>
<dbReference type="GO" id="GO:0000028">
    <property type="term" value="P:ribosomal small subunit assembly"/>
    <property type="evidence" value="ECO:0007669"/>
    <property type="project" value="TreeGrafter"/>
</dbReference>
<dbReference type="GO" id="GO:0005525">
    <property type="term" value="F:GTP binding"/>
    <property type="evidence" value="ECO:0007669"/>
    <property type="project" value="UniProtKB-KW"/>
</dbReference>
<comment type="caution">
    <text evidence="8">The sequence shown here is derived from an EMBL/GenBank/DDBJ whole genome shotgun (WGS) entry which is preliminary data.</text>
</comment>
<dbReference type="Pfam" id="PF01926">
    <property type="entry name" value="MMR_HSR1"/>
    <property type="match status" value="1"/>
</dbReference>
<dbReference type="InterPro" id="IPR005225">
    <property type="entry name" value="Small_GTP-bd"/>
</dbReference>
<organism evidence="8 9">
    <name type="scientific">Umbelopsis vinacea</name>
    <dbReference type="NCBI Taxonomy" id="44442"/>
    <lineage>
        <taxon>Eukaryota</taxon>
        <taxon>Fungi</taxon>
        <taxon>Fungi incertae sedis</taxon>
        <taxon>Mucoromycota</taxon>
        <taxon>Mucoromycotina</taxon>
        <taxon>Umbelopsidomycetes</taxon>
        <taxon>Umbelopsidales</taxon>
        <taxon>Umbelopsidaceae</taxon>
        <taxon>Umbelopsis</taxon>
    </lineage>
</organism>
<accession>A0A8H7Q1V4</accession>
<dbReference type="InterPro" id="IPR015946">
    <property type="entry name" value="KH_dom-like_a/b"/>
</dbReference>
<evidence type="ECO:0000256" key="1">
    <source>
        <dbReference type="ARBA" id="ARBA00007921"/>
    </source>
</evidence>
<dbReference type="SUPFAM" id="SSF54814">
    <property type="entry name" value="Prokaryotic type KH domain (KH-domain type II)"/>
    <property type="match status" value="1"/>
</dbReference>
<keyword evidence="3" id="KW-0694">RNA-binding</keyword>
<dbReference type="InterPro" id="IPR030388">
    <property type="entry name" value="G_ERA_dom"/>
</dbReference>
<dbReference type="OrthoDB" id="188276at2759"/>
<dbReference type="GO" id="GO:0043024">
    <property type="term" value="F:ribosomal small subunit binding"/>
    <property type="evidence" value="ECO:0007669"/>
    <property type="project" value="TreeGrafter"/>
</dbReference>
<dbReference type="InterPro" id="IPR005662">
    <property type="entry name" value="GTPase_Era-like"/>
</dbReference>
<evidence type="ECO:0000256" key="2">
    <source>
        <dbReference type="ARBA" id="ARBA00022741"/>
    </source>
</evidence>
<dbReference type="InterPro" id="IPR009019">
    <property type="entry name" value="KH_sf_prok-type"/>
</dbReference>
<feature type="domain" description="G" evidence="6">
    <location>
        <begin position="69"/>
        <end position="190"/>
    </location>
</feature>
<evidence type="ECO:0000313" key="9">
    <source>
        <dbReference type="Proteomes" id="UP000612746"/>
    </source>
</evidence>
<dbReference type="GO" id="GO:0019843">
    <property type="term" value="F:rRNA binding"/>
    <property type="evidence" value="ECO:0007669"/>
    <property type="project" value="TreeGrafter"/>
</dbReference>
<dbReference type="PANTHER" id="PTHR42698">
    <property type="entry name" value="GTPASE ERA"/>
    <property type="match status" value="1"/>
</dbReference>
<dbReference type="CDD" id="cd04163">
    <property type="entry name" value="Era"/>
    <property type="match status" value="1"/>
</dbReference>
<dbReference type="PANTHER" id="PTHR42698:SF1">
    <property type="entry name" value="GTPASE ERA, MITOCHONDRIAL"/>
    <property type="match status" value="1"/>
</dbReference>
<gene>
    <name evidence="8" type="ORF">INT44_009286</name>
</gene>
<dbReference type="EMBL" id="JAEPRA010000006">
    <property type="protein sequence ID" value="KAG2184271.1"/>
    <property type="molecule type" value="Genomic_DNA"/>
</dbReference>
<evidence type="ECO:0008006" key="10">
    <source>
        <dbReference type="Google" id="ProtNLM"/>
    </source>
</evidence>
<name>A0A8H7Q1V4_9FUNG</name>
<dbReference type="Pfam" id="PF07650">
    <property type="entry name" value="KH_2"/>
    <property type="match status" value="1"/>
</dbReference>
<sequence>MNRAKREAGLLPATTHRGQKEEPKKKQKKIESKPEKPVNLTIRHPISPTERMVKVPVSFQQPDNPRLCKVALLGAANAGKSTIINSLIGENISVVSARAHTTRERILASWTKDNNQVVFLDTPGIIYGRNQSKMNRNLVNASWQSLIEADHLLVVVDAAKAISGKAQGAEDYLFERLEEFSIPATLILNKVDLITDMKALKDAATELQTRYPHFDSTMYISCFEEDDLQQLGDKLQTLTKSQDWIFPANQTSEMPDIKRVEDIIRAEFFQRLYGNLPYVLTQENVGWTELPNGMLRIDQDILVEHDSQQKIVKGAGGNVINSVLKSARVQIERALKRPVKLFLQIKTR</sequence>
<evidence type="ECO:0000256" key="3">
    <source>
        <dbReference type="ARBA" id="ARBA00022884"/>
    </source>
</evidence>
<dbReference type="AlphaFoldDB" id="A0A8H7Q1V4"/>
<feature type="domain" description="KH type-2" evidence="7">
    <location>
        <begin position="278"/>
        <end position="346"/>
    </location>
</feature>
<dbReference type="Gene3D" id="3.40.50.300">
    <property type="entry name" value="P-loop containing nucleotide triphosphate hydrolases"/>
    <property type="match status" value="1"/>
</dbReference>
<reference evidence="8" key="1">
    <citation type="submission" date="2020-12" db="EMBL/GenBank/DDBJ databases">
        <title>Metabolic potential, ecology and presence of endohyphal bacteria is reflected in genomic diversity of Mucoromycotina.</title>
        <authorList>
            <person name="Muszewska A."/>
            <person name="Okrasinska A."/>
            <person name="Steczkiewicz K."/>
            <person name="Drgas O."/>
            <person name="Orlowska M."/>
            <person name="Perlinska-Lenart U."/>
            <person name="Aleksandrzak-Piekarczyk T."/>
            <person name="Szatraj K."/>
            <person name="Zielenkiewicz U."/>
            <person name="Pilsyk S."/>
            <person name="Malc E."/>
            <person name="Mieczkowski P."/>
            <person name="Kruszewska J.S."/>
            <person name="Biernat P."/>
            <person name="Pawlowska J."/>
        </authorList>
    </citation>
    <scope>NUCLEOTIDE SEQUENCE</scope>
    <source>
        <strain evidence="8">WA0000051536</strain>
    </source>
</reference>
<dbReference type="CDD" id="cd22534">
    <property type="entry name" value="KH-II_Era"/>
    <property type="match status" value="1"/>
</dbReference>
<dbReference type="PRINTS" id="PR00326">
    <property type="entry name" value="GTP1OBG"/>
</dbReference>
<dbReference type="SUPFAM" id="SSF52540">
    <property type="entry name" value="P-loop containing nucleoside triphosphate hydrolases"/>
    <property type="match status" value="1"/>
</dbReference>
<dbReference type="InterPro" id="IPR004044">
    <property type="entry name" value="KH_dom_type_2"/>
</dbReference>
<dbReference type="NCBIfam" id="TIGR00436">
    <property type="entry name" value="era"/>
    <property type="match status" value="1"/>
</dbReference>
<dbReference type="NCBIfam" id="TIGR00231">
    <property type="entry name" value="small_GTP"/>
    <property type="match status" value="1"/>
</dbReference>
<evidence type="ECO:0000259" key="6">
    <source>
        <dbReference type="Pfam" id="PF01926"/>
    </source>
</evidence>
<feature type="region of interest" description="Disordered" evidence="5">
    <location>
        <begin position="1"/>
        <end position="37"/>
    </location>
</feature>